<keyword evidence="3" id="KW-0498">Mitosis</keyword>
<sequence>MEKPMIELRDLRFDSSISGIPRNESRSTISLSEDKEMLVVNENSVFWYKGDLLSRKLVHETPVVSAFFATFGIKQGDTDQERTLFVMLRDVAHIYCRDGRSYVISFPFEISSAFPYENGVVIERIGATYSPFLTMSEPMKELGAIVSSSTSSISMDEKLIHFPAEPNSSITVTYNEKDSTLVLYHTRFLNRAGHSLPTTASSSSVRRKPSQSSRRATVSTTIGGDNDTSESEIRMEKKRSVSHQEAMSIDRMASYDFNGNLKTAEVVLSSGSFEQASLRKDAIVTRLEGIRLSRQDKASNIKAASMSYEGKEAVILKNSMTGLFEVLLFESSDSSVSLPKFTKSITLSEQYMDFAVSSVRGFCALISKANEIVLFNPFLNLSSPVFKPSSTIVKIHDIKGSQMVTQDHQNKLLNYNLTLKPKLDIVEKCLSSFKYIMNSYSYNYLWLTWINAYAIVKTDWEAFVLTILSTVLPFAVKSSSIDSTNLISSLLSKLDLLQMRALKDEFSLSEMAPNIVLALHLIREDLKLNVLNVNAVNDIGLLLAQLCYWMCWSDKWWSYYGISQQELNKSIKFSQPPILDLPPDLMQSLASIFETKIVPYCSFSQLAQDSERVDEIVTPRTFHVLKFFEAIVSPDFTPIDVVNMMSEYQITQQDLDTYPVGIAVPLHEAITFCQQNVAKINDEDSHKIDLLDRKDLHILKGKGHHRPITGGMKTHTQQKDVHQIITSIQEPPDPLAPIEQERFDVTKHIFSEDRRFYEISKLLQTFQVQTVMAEELVGLPELESLSRQKELAILASLRTLSIPLGRSILFYASKIPLVTERFPIPKLNFNTLIQPENMTVSLEKDNISETLMQWGFFHNGAATGLTISRDAKGISGSWIVFNKPQNLNSQHGGFLLGLGLNGHLKSLEEWNIYNYLGPKHMFTSVGLLLGMSISLRGTMDVKLTKVLSVHVGALLPQGASDLIVATPVQTAGLVGIGLLYLESQHRRMSEILLSQVTGKVFVEGRYVADESYRLAAGIALGYVNLGKANDLKGLNDTHIVDRLMSTAVSIKDVQTEEAFDKSIAGAVIALAFICLKTNNNDIAKKLSIPETDQLLDYIRPDLLVLRVLAKNLILWDSIEFERSWVESQVPQSILEKSLNGQSFQNLNYYHIVSGACLVLAIKYASTAHIPARNTILSYYDHVTELIDDIEDEGNYGVKLTKQALLQTQLILAIALSLVMAATGDLETFRRLRILHGKFKNTTNENAFGKFMATNMALGFLFLGGGQYAINTSSNFCIAALVTSIYPLFPKQVDNETDVHLQALRHFWALAVEPRCLVTRDVDTSEIVRTSINVVYKDGMTEEIKTPCLLPSCDTINNISLISKEYFDIVVDDIDQLCSSGVLYISKRRRVEVLKHSVKLLLREINAKFDQENESEKKSYLDFDLFQSFKKEDVRALFEDESHAIFKSNIIDRQIELNHMVQVPANMDDLWNLKLIFSYYDRLLAQDDVYYLSLEFVDHLKNVLWRLMKS</sequence>
<dbReference type="InterPro" id="IPR024990">
    <property type="entry name" value="Apc1"/>
</dbReference>
<dbReference type="VEuPathDB" id="FungiDB:BON22_2628"/>
<dbReference type="InterPro" id="IPR049255">
    <property type="entry name" value="Apc1_N"/>
</dbReference>
<feature type="region of interest" description="Disordered" evidence="5">
    <location>
        <begin position="195"/>
        <end position="231"/>
    </location>
</feature>
<dbReference type="PANTHER" id="PTHR12827:SF3">
    <property type="entry name" value="ANAPHASE-PROMOTING COMPLEX SUBUNIT 1"/>
    <property type="match status" value="1"/>
</dbReference>
<dbReference type="Pfam" id="PF12859">
    <property type="entry name" value="ANAPC1"/>
    <property type="match status" value="1"/>
</dbReference>
<evidence type="ECO:0000259" key="6">
    <source>
        <dbReference type="Pfam" id="PF12859"/>
    </source>
</evidence>
<dbReference type="GO" id="GO:0005680">
    <property type="term" value="C:anaphase-promoting complex"/>
    <property type="evidence" value="ECO:0007669"/>
    <property type="project" value="InterPro"/>
</dbReference>
<reference evidence="8" key="1">
    <citation type="journal article" date="2017" name="Genome Announc.">
        <title>Genome sequences of Cyberlindnera fabianii 65, Pichia kudriavzevii 129, and Saccharomyces cerevisiae 131 isolated from fermented masau fruits in Zimbabwe.</title>
        <authorList>
            <person name="van Rijswijck I.M.H."/>
            <person name="Derks M.F.L."/>
            <person name="Abee T."/>
            <person name="de Ridder D."/>
            <person name="Smid E.J."/>
        </authorList>
    </citation>
    <scope>NUCLEOTIDE SEQUENCE [LARGE SCALE GENOMIC DNA]</scope>
    <source>
        <strain evidence="8">65</strain>
    </source>
</reference>
<dbReference type="GO" id="GO:0051301">
    <property type="term" value="P:cell division"/>
    <property type="evidence" value="ECO:0007669"/>
    <property type="project" value="UniProtKB-KW"/>
</dbReference>
<dbReference type="FunFam" id="1.25.10.10:FF:000435">
    <property type="entry name" value="Ubiquitin ligase subunit"/>
    <property type="match status" value="1"/>
</dbReference>
<dbReference type="OMA" id="LEEWHVY"/>
<evidence type="ECO:0000313" key="8">
    <source>
        <dbReference type="Proteomes" id="UP000189513"/>
    </source>
</evidence>
<protein>
    <submittedName>
        <fullName evidence="7">Negative regulator of mitosis</fullName>
    </submittedName>
</protein>
<evidence type="ECO:0000256" key="1">
    <source>
        <dbReference type="ARBA" id="ARBA00010547"/>
    </source>
</evidence>
<evidence type="ECO:0000256" key="2">
    <source>
        <dbReference type="ARBA" id="ARBA00022618"/>
    </source>
</evidence>
<proteinExistence type="inferred from homology"/>
<evidence type="ECO:0000256" key="5">
    <source>
        <dbReference type="SAM" id="MobiDB-lite"/>
    </source>
</evidence>
<keyword evidence="2" id="KW-0132">Cell division</keyword>
<accession>A0A1V2L6Y8</accession>
<dbReference type="GO" id="GO:0070979">
    <property type="term" value="P:protein K11-linked ubiquitination"/>
    <property type="evidence" value="ECO:0007669"/>
    <property type="project" value="TreeGrafter"/>
</dbReference>
<dbReference type="Gene3D" id="1.25.10.10">
    <property type="entry name" value="Leucine-rich Repeat Variant"/>
    <property type="match status" value="3"/>
</dbReference>
<dbReference type="GO" id="GO:0031145">
    <property type="term" value="P:anaphase-promoting complex-dependent catabolic process"/>
    <property type="evidence" value="ECO:0007669"/>
    <property type="project" value="TreeGrafter"/>
</dbReference>
<evidence type="ECO:0000256" key="3">
    <source>
        <dbReference type="ARBA" id="ARBA00022776"/>
    </source>
</evidence>
<dbReference type="InterPro" id="IPR011989">
    <property type="entry name" value="ARM-like"/>
</dbReference>
<evidence type="ECO:0000313" key="7">
    <source>
        <dbReference type="EMBL" id="ONH67658.1"/>
    </source>
</evidence>
<dbReference type="PANTHER" id="PTHR12827">
    <property type="entry name" value="MEIOTIC CHECKPOINT REGULATOR TSG24 FAMILY MEMBER"/>
    <property type="match status" value="1"/>
</dbReference>
<feature type="domain" description="Anaphase-promoting complex subunit 1 N-terminal" evidence="6">
    <location>
        <begin position="37"/>
        <end position="124"/>
    </location>
</feature>
<dbReference type="STRING" id="36022.A0A1V2L6Y8"/>
<gene>
    <name evidence="7" type="ORF">BON22_2628</name>
</gene>
<dbReference type="GO" id="GO:0060090">
    <property type="term" value="F:molecular adaptor activity"/>
    <property type="evidence" value="ECO:0007669"/>
    <property type="project" value="TreeGrafter"/>
</dbReference>
<dbReference type="Proteomes" id="UP000189513">
    <property type="component" value="Unassembled WGS sequence"/>
</dbReference>
<keyword evidence="8" id="KW-1185">Reference proteome</keyword>
<keyword evidence="4" id="KW-0131">Cell cycle</keyword>
<evidence type="ECO:0000256" key="4">
    <source>
        <dbReference type="ARBA" id="ARBA00023306"/>
    </source>
</evidence>
<dbReference type="EMBL" id="MPUK01000004">
    <property type="protein sequence ID" value="ONH67658.1"/>
    <property type="molecule type" value="Genomic_DNA"/>
</dbReference>
<dbReference type="GO" id="GO:0007091">
    <property type="term" value="P:metaphase/anaphase transition of mitotic cell cycle"/>
    <property type="evidence" value="ECO:0007669"/>
    <property type="project" value="TreeGrafter"/>
</dbReference>
<comment type="similarity">
    <text evidence="1">Belongs to the APC1 family.</text>
</comment>
<name>A0A1V2L6Y8_CYBFA</name>
<comment type="caution">
    <text evidence="7">The sequence shown here is derived from an EMBL/GenBank/DDBJ whole genome shotgun (WGS) entry which is preliminary data.</text>
</comment>
<organism evidence="7 8">
    <name type="scientific">Cyberlindnera fabianii</name>
    <name type="common">Yeast</name>
    <name type="synonym">Hansenula fabianii</name>
    <dbReference type="NCBI Taxonomy" id="36022"/>
    <lineage>
        <taxon>Eukaryota</taxon>
        <taxon>Fungi</taxon>
        <taxon>Dikarya</taxon>
        <taxon>Ascomycota</taxon>
        <taxon>Saccharomycotina</taxon>
        <taxon>Saccharomycetes</taxon>
        <taxon>Phaffomycetales</taxon>
        <taxon>Phaffomycetaceae</taxon>
        <taxon>Cyberlindnera</taxon>
    </lineage>
</organism>